<keyword evidence="4" id="KW-0804">Transcription</keyword>
<dbReference type="Pfam" id="PF03466">
    <property type="entry name" value="LysR_substrate"/>
    <property type="match status" value="1"/>
</dbReference>
<dbReference type="SUPFAM" id="SSF46785">
    <property type="entry name" value="Winged helix' DNA-binding domain"/>
    <property type="match status" value="1"/>
</dbReference>
<dbReference type="EMBL" id="FNZK01000007">
    <property type="protein sequence ID" value="SEJ42821.1"/>
    <property type="molecule type" value="Genomic_DNA"/>
</dbReference>
<dbReference type="InterPro" id="IPR036390">
    <property type="entry name" value="WH_DNA-bd_sf"/>
</dbReference>
<dbReference type="SUPFAM" id="SSF53850">
    <property type="entry name" value="Periplasmic binding protein-like II"/>
    <property type="match status" value="1"/>
</dbReference>
<keyword evidence="7" id="KW-1185">Reference proteome</keyword>
<comment type="similarity">
    <text evidence="1">Belongs to the LysR transcriptional regulatory family.</text>
</comment>
<dbReference type="FunFam" id="1.10.10.10:FF:000001">
    <property type="entry name" value="LysR family transcriptional regulator"/>
    <property type="match status" value="1"/>
</dbReference>
<feature type="domain" description="HTH lysR-type" evidence="5">
    <location>
        <begin position="1"/>
        <end position="58"/>
    </location>
</feature>
<dbReference type="PANTHER" id="PTHR30419">
    <property type="entry name" value="HTH-TYPE TRANSCRIPTIONAL REGULATOR YBHD"/>
    <property type="match status" value="1"/>
</dbReference>
<dbReference type="PANTHER" id="PTHR30419:SF28">
    <property type="entry name" value="HTH-TYPE TRANSCRIPTIONAL REGULATOR BSDA"/>
    <property type="match status" value="1"/>
</dbReference>
<keyword evidence="2" id="KW-0805">Transcription regulation</keyword>
<dbReference type="InterPro" id="IPR050950">
    <property type="entry name" value="HTH-type_LysR_regulators"/>
</dbReference>
<evidence type="ECO:0000256" key="3">
    <source>
        <dbReference type="ARBA" id="ARBA00023125"/>
    </source>
</evidence>
<evidence type="ECO:0000256" key="1">
    <source>
        <dbReference type="ARBA" id="ARBA00009437"/>
    </source>
</evidence>
<organism evidence="6 7">
    <name type="scientific">Propionispira arboris</name>
    <dbReference type="NCBI Taxonomy" id="84035"/>
    <lineage>
        <taxon>Bacteria</taxon>
        <taxon>Bacillati</taxon>
        <taxon>Bacillota</taxon>
        <taxon>Negativicutes</taxon>
        <taxon>Selenomonadales</taxon>
        <taxon>Selenomonadaceae</taxon>
        <taxon>Propionispira</taxon>
    </lineage>
</organism>
<evidence type="ECO:0000313" key="7">
    <source>
        <dbReference type="Proteomes" id="UP000199662"/>
    </source>
</evidence>
<dbReference type="Pfam" id="PF00126">
    <property type="entry name" value="HTH_1"/>
    <property type="match status" value="1"/>
</dbReference>
<dbReference type="AlphaFoldDB" id="A0A1H6YNF9"/>
<evidence type="ECO:0000256" key="2">
    <source>
        <dbReference type="ARBA" id="ARBA00023015"/>
    </source>
</evidence>
<dbReference type="InterPro" id="IPR005119">
    <property type="entry name" value="LysR_subst-bd"/>
</dbReference>
<dbReference type="GO" id="GO:0003700">
    <property type="term" value="F:DNA-binding transcription factor activity"/>
    <property type="evidence" value="ECO:0007669"/>
    <property type="project" value="InterPro"/>
</dbReference>
<dbReference type="PROSITE" id="PS50931">
    <property type="entry name" value="HTH_LYSR"/>
    <property type="match status" value="1"/>
</dbReference>
<dbReference type="PRINTS" id="PR00039">
    <property type="entry name" value="HTHLYSR"/>
</dbReference>
<dbReference type="Gene3D" id="3.40.190.290">
    <property type="match status" value="1"/>
</dbReference>
<sequence length="305" mass="34149">MELNQLEYFKVLARINHFTQAAESISVSQPALSRSIAKLEKELGVPLFNRVGKKIKLTQYGQTFLIHVERALQEIANGKQALVNLSEPDQGVVSLSFLHSLGSYLVPVLLSNFKKKYPKIQFNLNQNNSALLTKELIDGDTDLCLCSTLMTTETLGWVSLCSEELFVIVPSKHPLAKRKSIRLEEIVHEPFITFKPMYGLRLLGDQFFETASIRPKITFEGDEIMTVASLVAANLGVALIPHIPGLEYLEIVFIPVSAPLCTRPLGIAWNTNKYLSPAARKFQQFIIDAFANQESVPLAPYIKEF</sequence>
<gene>
    <name evidence="6" type="ORF">SAMN05660742_107103</name>
</gene>
<dbReference type="Gene3D" id="1.10.10.10">
    <property type="entry name" value="Winged helix-like DNA-binding domain superfamily/Winged helix DNA-binding domain"/>
    <property type="match status" value="1"/>
</dbReference>
<dbReference type="STRING" id="84035.SAMN05660742_107103"/>
<dbReference type="RefSeq" id="WP_019552859.1">
    <property type="nucleotide sequence ID" value="NZ_FNZK01000007.1"/>
</dbReference>
<proteinExistence type="inferred from homology"/>
<accession>A0A1H6YNF9</accession>
<evidence type="ECO:0000256" key="4">
    <source>
        <dbReference type="ARBA" id="ARBA00023163"/>
    </source>
</evidence>
<evidence type="ECO:0000313" key="6">
    <source>
        <dbReference type="EMBL" id="SEJ42821.1"/>
    </source>
</evidence>
<protein>
    <submittedName>
        <fullName evidence="6">DNA-binding transcriptional regulator, LysR family</fullName>
    </submittedName>
</protein>
<name>A0A1H6YNF9_9FIRM</name>
<dbReference type="CDD" id="cd08434">
    <property type="entry name" value="PBP2_GltC_like"/>
    <property type="match status" value="1"/>
</dbReference>
<dbReference type="GO" id="GO:0005829">
    <property type="term" value="C:cytosol"/>
    <property type="evidence" value="ECO:0007669"/>
    <property type="project" value="TreeGrafter"/>
</dbReference>
<dbReference type="GO" id="GO:0003677">
    <property type="term" value="F:DNA binding"/>
    <property type="evidence" value="ECO:0007669"/>
    <property type="project" value="UniProtKB-KW"/>
</dbReference>
<dbReference type="InterPro" id="IPR036388">
    <property type="entry name" value="WH-like_DNA-bd_sf"/>
</dbReference>
<dbReference type="InterPro" id="IPR000847">
    <property type="entry name" value="LysR_HTH_N"/>
</dbReference>
<keyword evidence="3 6" id="KW-0238">DNA-binding</keyword>
<reference evidence="6 7" key="1">
    <citation type="submission" date="2016-10" db="EMBL/GenBank/DDBJ databases">
        <authorList>
            <person name="de Groot N.N."/>
        </authorList>
    </citation>
    <scope>NUCLEOTIDE SEQUENCE [LARGE SCALE GENOMIC DNA]</scope>
    <source>
        <strain evidence="6 7">DSM 2179</strain>
    </source>
</reference>
<evidence type="ECO:0000259" key="5">
    <source>
        <dbReference type="PROSITE" id="PS50931"/>
    </source>
</evidence>
<dbReference type="Proteomes" id="UP000199662">
    <property type="component" value="Unassembled WGS sequence"/>
</dbReference>